<dbReference type="Proteomes" id="UP000284908">
    <property type="component" value="Unassembled WGS sequence"/>
</dbReference>
<evidence type="ECO:0000259" key="5">
    <source>
        <dbReference type="Pfam" id="PF01361"/>
    </source>
</evidence>
<evidence type="ECO:0000256" key="1">
    <source>
        <dbReference type="ARBA" id="ARBA00006723"/>
    </source>
</evidence>
<keyword evidence="2 4" id="KW-0413">Isomerase</keyword>
<evidence type="ECO:0000313" key="6">
    <source>
        <dbReference type="EMBL" id="RJT44335.1"/>
    </source>
</evidence>
<dbReference type="InterPro" id="IPR014347">
    <property type="entry name" value="Tautomerase/MIF_sf"/>
</dbReference>
<dbReference type="EMBL" id="RAHH01000011">
    <property type="protein sequence ID" value="RJT44335.1"/>
    <property type="molecule type" value="Genomic_DNA"/>
</dbReference>
<feature type="active site" description="Proton acceptor; via imino nitrogen" evidence="3">
    <location>
        <position position="2"/>
    </location>
</feature>
<dbReference type="PANTHER" id="PTHR35530:SF1">
    <property type="entry name" value="2-HYDROXYMUCONATE TAUTOMERASE"/>
    <property type="match status" value="1"/>
</dbReference>
<dbReference type="Pfam" id="PF01361">
    <property type="entry name" value="Tautomerase"/>
    <property type="match status" value="1"/>
</dbReference>
<evidence type="ECO:0000256" key="4">
    <source>
        <dbReference type="RuleBase" id="RU362032"/>
    </source>
</evidence>
<comment type="caution">
    <text evidence="6">The sequence shown here is derived from an EMBL/GenBank/DDBJ whole genome shotgun (WGS) entry which is preliminary data.</text>
</comment>
<evidence type="ECO:0000256" key="2">
    <source>
        <dbReference type="ARBA" id="ARBA00023235"/>
    </source>
</evidence>
<dbReference type="EC" id="5.3.2.-" evidence="4"/>
<dbReference type="PANTHER" id="PTHR35530">
    <property type="entry name" value="TAUTOMERASE-RELATED"/>
    <property type="match status" value="1"/>
</dbReference>
<sequence length="60" mass="6818">MPMIRLEMLPGRTAEQKRDFAREVTRLAVETLKCKPESVDVVITEIPKSHWAKGGVLPEE</sequence>
<evidence type="ECO:0000256" key="3">
    <source>
        <dbReference type="PIRSR" id="PIRSR618191-1"/>
    </source>
</evidence>
<evidence type="ECO:0000313" key="7">
    <source>
        <dbReference type="Proteomes" id="UP000284908"/>
    </source>
</evidence>
<reference evidence="6 7" key="1">
    <citation type="submission" date="2018-09" db="EMBL/GenBank/DDBJ databases">
        <authorList>
            <person name="Le Fleche-Mateos A."/>
        </authorList>
    </citation>
    <scope>NUCLEOTIDE SEQUENCE [LARGE SCALE GENOMIC DNA]</scope>
    <source>
        <strain evidence="6 7">DSM 27399</strain>
    </source>
</reference>
<feature type="domain" description="4-oxalocrotonate tautomerase-like" evidence="5">
    <location>
        <begin position="2"/>
        <end position="58"/>
    </location>
</feature>
<accession>A0A419N9F3</accession>
<organism evidence="6 7">
    <name type="scientific">Rahnella woolbedingensis</name>
    <dbReference type="NCBI Taxonomy" id="1510574"/>
    <lineage>
        <taxon>Bacteria</taxon>
        <taxon>Pseudomonadati</taxon>
        <taxon>Pseudomonadota</taxon>
        <taxon>Gammaproteobacteria</taxon>
        <taxon>Enterobacterales</taxon>
        <taxon>Yersiniaceae</taxon>
        <taxon>Rahnella</taxon>
    </lineage>
</organism>
<keyword evidence="7" id="KW-1185">Reference proteome</keyword>
<dbReference type="Gene3D" id="3.30.429.10">
    <property type="entry name" value="Macrophage Migration Inhibitory Factor"/>
    <property type="match status" value="1"/>
</dbReference>
<dbReference type="InterPro" id="IPR018191">
    <property type="entry name" value="4-OT"/>
</dbReference>
<proteinExistence type="inferred from homology"/>
<gene>
    <name evidence="6" type="ORF">D6C13_11340</name>
</gene>
<dbReference type="SUPFAM" id="SSF55331">
    <property type="entry name" value="Tautomerase/MIF"/>
    <property type="match status" value="1"/>
</dbReference>
<comment type="similarity">
    <text evidence="1 4">Belongs to the 4-oxalocrotonate tautomerase family.</text>
</comment>
<dbReference type="RefSeq" id="WP_120132848.1">
    <property type="nucleotide sequence ID" value="NZ_RAHH01000011.1"/>
</dbReference>
<protein>
    <recommendedName>
        <fullName evidence="4">Tautomerase</fullName>
        <ecNumber evidence="4">5.3.2.-</ecNumber>
    </recommendedName>
</protein>
<dbReference type="NCBIfam" id="NF001966">
    <property type="entry name" value="PRK00745.1"/>
    <property type="match status" value="1"/>
</dbReference>
<dbReference type="NCBIfam" id="TIGR00013">
    <property type="entry name" value="taut"/>
    <property type="match status" value="1"/>
</dbReference>
<name>A0A419N9F3_9GAMM</name>
<dbReference type="OrthoDB" id="8098375at2"/>
<dbReference type="AlphaFoldDB" id="A0A419N9F3"/>
<dbReference type="InterPro" id="IPR004370">
    <property type="entry name" value="4-OT-like_dom"/>
</dbReference>
<dbReference type="GO" id="GO:0016853">
    <property type="term" value="F:isomerase activity"/>
    <property type="evidence" value="ECO:0007669"/>
    <property type="project" value="UniProtKB-UniRule"/>
</dbReference>